<dbReference type="Proteomes" id="UP000001567">
    <property type="component" value="Chromosome"/>
</dbReference>
<dbReference type="KEGG" id="pas:Pars_1015"/>
<dbReference type="HOGENOM" id="CLU_1830659_0_0_2"/>
<evidence type="ECO:0000313" key="1">
    <source>
        <dbReference type="EMBL" id="ABP50595.1"/>
    </source>
</evidence>
<organism evidence="1 2">
    <name type="scientific">Pyrobaculum arsenaticum (strain DSM 13514 / JCM 11321 / PZ6)</name>
    <dbReference type="NCBI Taxonomy" id="340102"/>
    <lineage>
        <taxon>Archaea</taxon>
        <taxon>Thermoproteota</taxon>
        <taxon>Thermoprotei</taxon>
        <taxon>Thermoproteales</taxon>
        <taxon>Thermoproteaceae</taxon>
        <taxon>Pyrobaculum</taxon>
    </lineage>
</organism>
<dbReference type="EMBL" id="CP000660">
    <property type="protein sequence ID" value="ABP50595.1"/>
    <property type="molecule type" value="Genomic_DNA"/>
</dbReference>
<sequence length="140" mass="15498">MLFINKKYFMPPLCWLRSHYKCNDPTVHEQLGVTELHKEESSQGSSRWVCHSDLYIRNAGLPAALPSLEAVSVVKEMRPGEYAMALGDVTVPPLYGPGAVVDTNGLHEVRIGIFQVKARIPITEPLIRVAEKLRSISGAS</sequence>
<protein>
    <submittedName>
        <fullName evidence="1">Uncharacterized protein</fullName>
    </submittedName>
</protein>
<name>A4WJM8_PYRAR</name>
<gene>
    <name evidence="1" type="ordered locus">Pars_1015</name>
</gene>
<proteinExistence type="predicted"/>
<evidence type="ECO:0000313" key="2">
    <source>
        <dbReference type="Proteomes" id="UP000001567"/>
    </source>
</evidence>
<dbReference type="AlphaFoldDB" id="A4WJM8"/>
<accession>A4WJM8</accession>
<dbReference type="STRING" id="340102.Pars_1015"/>
<reference evidence="1 2" key="1">
    <citation type="submission" date="2007-04" db="EMBL/GenBank/DDBJ databases">
        <title>Complete sequence of Pyrobaculum arsenaticum DSM 13514.</title>
        <authorList>
            <consortium name="US DOE Joint Genome Institute"/>
            <person name="Copeland A."/>
            <person name="Lucas S."/>
            <person name="Lapidus A."/>
            <person name="Barry K."/>
            <person name="Glavina del Rio T."/>
            <person name="Dalin E."/>
            <person name="Tice H."/>
            <person name="Pitluck S."/>
            <person name="Chain P."/>
            <person name="Malfatti S."/>
            <person name="Shin M."/>
            <person name="Vergez L."/>
            <person name="Schmutz J."/>
            <person name="Larimer F."/>
            <person name="Land M."/>
            <person name="Hauser L."/>
            <person name="Kyrpides N."/>
            <person name="Mikhailova N."/>
            <person name="Cozen A.E."/>
            <person name="Fitz-Gibbon S.T."/>
            <person name="House C.H."/>
            <person name="Saltikov C."/>
            <person name="Lowe T.M."/>
            <person name="Richardson P."/>
        </authorList>
    </citation>
    <scope>NUCLEOTIDE SEQUENCE [LARGE SCALE GENOMIC DNA]</scope>
    <source>
        <strain evidence="2">ATCC 700994 / DSM 13514 / JCM 11321 / PZ6</strain>
    </source>
</reference>